<keyword evidence="3" id="KW-1185">Reference proteome</keyword>
<feature type="domain" description="Phytase-like" evidence="1">
    <location>
        <begin position="89"/>
        <end position="330"/>
    </location>
</feature>
<sequence length="348" mass="38335">MWLSAGVQRIGVAPDRPATKSGGVRLLLVVLLVLVLLPTWTDEEHMPRYAGTPEVRVRRLALDERDPARTRLGALDFLGSLQFRSGDRAFGGFSALAVSGRRFTLLSDGGLLFGFSMGPDLNPRNPWFGVLPRGPGRGWSKRERDSESLALGPDGRHAWVGFERDNAVWRYSGDFRRAEASRRPLQMRRWDANGGAEALVRLRDGSFLVFAESVRGDGGSPALRFDSDPTEPDARVAAFTLVPPAGYEATDAAELPDGRVVVLTRRLQRFPPLFTAKLMVVERAAIRAGARVEGREIATFAPPVLHDNLEGLAITREGGNTIVWIASDDNTSRWQRTLLLKFRLRAGA</sequence>
<evidence type="ECO:0000313" key="2">
    <source>
        <dbReference type="EMBL" id="SOB81024.1"/>
    </source>
</evidence>
<dbReference type="EMBL" id="OBMI01000001">
    <property type="protein sequence ID" value="SOB81024.1"/>
    <property type="molecule type" value="Genomic_DNA"/>
</dbReference>
<evidence type="ECO:0000259" key="1">
    <source>
        <dbReference type="Pfam" id="PF13449"/>
    </source>
</evidence>
<dbReference type="PIRSF" id="PIRSF031900">
    <property type="entry name" value="UCP031900"/>
    <property type="match status" value="1"/>
</dbReference>
<dbReference type="SUPFAM" id="SSF63829">
    <property type="entry name" value="Calcium-dependent phosphotriesterase"/>
    <property type="match status" value="1"/>
</dbReference>
<dbReference type="InterPro" id="IPR014567">
    <property type="entry name" value="UCP031900"/>
</dbReference>
<proteinExistence type="predicted"/>
<organism evidence="2 3">
    <name type="scientific">Sphingomonas guangdongensis</name>
    <dbReference type="NCBI Taxonomy" id="1141890"/>
    <lineage>
        <taxon>Bacteria</taxon>
        <taxon>Pseudomonadati</taxon>
        <taxon>Pseudomonadota</taxon>
        <taxon>Alphaproteobacteria</taxon>
        <taxon>Sphingomonadales</taxon>
        <taxon>Sphingomonadaceae</taxon>
        <taxon>Sphingomonas</taxon>
    </lineage>
</organism>
<evidence type="ECO:0000313" key="3">
    <source>
        <dbReference type="Proteomes" id="UP000219494"/>
    </source>
</evidence>
<protein>
    <recommendedName>
        <fullName evidence="1">Phytase-like domain-containing protein</fullName>
    </recommendedName>
</protein>
<dbReference type="InterPro" id="IPR027372">
    <property type="entry name" value="Phytase-like_dom"/>
</dbReference>
<reference evidence="2 3" key="1">
    <citation type="submission" date="2017-07" db="EMBL/GenBank/DDBJ databases">
        <authorList>
            <person name="Sun Z.S."/>
            <person name="Albrecht U."/>
            <person name="Echele G."/>
            <person name="Lee C.C."/>
        </authorList>
    </citation>
    <scope>NUCLEOTIDE SEQUENCE [LARGE SCALE GENOMIC DNA]</scope>
    <source>
        <strain evidence="2 3">CGMCC 1.12672</strain>
    </source>
</reference>
<name>A0A285QHR9_9SPHN</name>
<accession>A0A285QHR9</accession>
<gene>
    <name evidence="2" type="ORF">SAMN06297144_1355</name>
</gene>
<dbReference type="AlphaFoldDB" id="A0A285QHR9"/>
<dbReference type="Proteomes" id="UP000219494">
    <property type="component" value="Unassembled WGS sequence"/>
</dbReference>
<dbReference type="OrthoDB" id="9798693at2"/>
<dbReference type="Pfam" id="PF13449">
    <property type="entry name" value="Phytase-like"/>
    <property type="match status" value="1"/>
</dbReference>